<proteinExistence type="predicted"/>
<evidence type="ECO:0000313" key="1">
    <source>
        <dbReference type="EMBL" id="CAI6357461.1"/>
    </source>
</evidence>
<protein>
    <recommendedName>
        <fullName evidence="3">BED-type domain-containing protein</fullName>
    </recommendedName>
</protein>
<dbReference type="EMBL" id="CARXXK010000002">
    <property type="protein sequence ID" value="CAI6357461.1"/>
    <property type="molecule type" value="Genomic_DNA"/>
</dbReference>
<gene>
    <name evidence="1" type="ORF">MEUPH1_LOCUS13085</name>
</gene>
<dbReference type="AlphaFoldDB" id="A0AAV0WPS4"/>
<sequence length="66" mass="7512">MKILTLSHTIHRPKFFSDDWLKCVEFKGWLQKVPNNGHKAHCTACKVLLNSGKSDLLKHVAGKKNI</sequence>
<name>A0AAV0WPS4_9HEMI</name>
<evidence type="ECO:0000313" key="2">
    <source>
        <dbReference type="Proteomes" id="UP001160148"/>
    </source>
</evidence>
<organism evidence="1 2">
    <name type="scientific">Macrosiphum euphorbiae</name>
    <name type="common">potato aphid</name>
    <dbReference type="NCBI Taxonomy" id="13131"/>
    <lineage>
        <taxon>Eukaryota</taxon>
        <taxon>Metazoa</taxon>
        <taxon>Ecdysozoa</taxon>
        <taxon>Arthropoda</taxon>
        <taxon>Hexapoda</taxon>
        <taxon>Insecta</taxon>
        <taxon>Pterygota</taxon>
        <taxon>Neoptera</taxon>
        <taxon>Paraneoptera</taxon>
        <taxon>Hemiptera</taxon>
        <taxon>Sternorrhyncha</taxon>
        <taxon>Aphidomorpha</taxon>
        <taxon>Aphidoidea</taxon>
        <taxon>Aphididae</taxon>
        <taxon>Macrosiphini</taxon>
        <taxon>Macrosiphum</taxon>
    </lineage>
</organism>
<accession>A0AAV0WPS4</accession>
<dbReference type="Proteomes" id="UP001160148">
    <property type="component" value="Unassembled WGS sequence"/>
</dbReference>
<evidence type="ECO:0008006" key="3">
    <source>
        <dbReference type="Google" id="ProtNLM"/>
    </source>
</evidence>
<comment type="caution">
    <text evidence="1">The sequence shown here is derived from an EMBL/GenBank/DDBJ whole genome shotgun (WGS) entry which is preliminary data.</text>
</comment>
<reference evidence="1 2" key="1">
    <citation type="submission" date="2023-01" db="EMBL/GenBank/DDBJ databases">
        <authorList>
            <person name="Whitehead M."/>
        </authorList>
    </citation>
    <scope>NUCLEOTIDE SEQUENCE [LARGE SCALE GENOMIC DNA]</scope>
</reference>
<keyword evidence="2" id="KW-1185">Reference proteome</keyword>